<name>A0A2Z7D588_9LAMI</name>
<gene>
    <name evidence="2" type="ORF">F511_32495</name>
</gene>
<evidence type="ECO:0000313" key="3">
    <source>
        <dbReference type="Proteomes" id="UP000250235"/>
    </source>
</evidence>
<dbReference type="EMBL" id="KQ989542">
    <property type="protein sequence ID" value="KZV54310.1"/>
    <property type="molecule type" value="Genomic_DNA"/>
</dbReference>
<dbReference type="Proteomes" id="UP000250235">
    <property type="component" value="Unassembled WGS sequence"/>
</dbReference>
<reference evidence="2 3" key="1">
    <citation type="journal article" date="2015" name="Proc. Natl. Acad. Sci. U.S.A.">
        <title>The resurrection genome of Boea hygrometrica: A blueprint for survival of dehydration.</title>
        <authorList>
            <person name="Xiao L."/>
            <person name="Yang G."/>
            <person name="Zhang L."/>
            <person name="Yang X."/>
            <person name="Zhao S."/>
            <person name="Ji Z."/>
            <person name="Zhou Q."/>
            <person name="Hu M."/>
            <person name="Wang Y."/>
            <person name="Chen M."/>
            <person name="Xu Y."/>
            <person name="Jin H."/>
            <person name="Xiao X."/>
            <person name="Hu G."/>
            <person name="Bao F."/>
            <person name="Hu Y."/>
            <person name="Wan P."/>
            <person name="Li L."/>
            <person name="Deng X."/>
            <person name="Kuang T."/>
            <person name="Xiang C."/>
            <person name="Zhu J.K."/>
            <person name="Oliver M.J."/>
            <person name="He Y."/>
        </authorList>
    </citation>
    <scope>NUCLEOTIDE SEQUENCE [LARGE SCALE GENOMIC DNA]</scope>
    <source>
        <strain evidence="3">cv. XS01</strain>
    </source>
</reference>
<keyword evidence="3" id="KW-1185">Reference proteome</keyword>
<organism evidence="2 3">
    <name type="scientific">Dorcoceras hygrometricum</name>
    <dbReference type="NCBI Taxonomy" id="472368"/>
    <lineage>
        <taxon>Eukaryota</taxon>
        <taxon>Viridiplantae</taxon>
        <taxon>Streptophyta</taxon>
        <taxon>Embryophyta</taxon>
        <taxon>Tracheophyta</taxon>
        <taxon>Spermatophyta</taxon>
        <taxon>Magnoliopsida</taxon>
        <taxon>eudicotyledons</taxon>
        <taxon>Gunneridae</taxon>
        <taxon>Pentapetalae</taxon>
        <taxon>asterids</taxon>
        <taxon>lamiids</taxon>
        <taxon>Lamiales</taxon>
        <taxon>Gesneriaceae</taxon>
        <taxon>Didymocarpoideae</taxon>
        <taxon>Trichosporeae</taxon>
        <taxon>Loxocarpinae</taxon>
        <taxon>Dorcoceras</taxon>
    </lineage>
</organism>
<accession>A0A2Z7D588</accession>
<dbReference type="AlphaFoldDB" id="A0A2Z7D588"/>
<proteinExistence type="predicted"/>
<feature type="compositionally biased region" description="Acidic residues" evidence="1">
    <location>
        <begin position="188"/>
        <end position="218"/>
    </location>
</feature>
<protein>
    <submittedName>
        <fullName evidence="2">Uncharacterized protein</fullName>
    </submittedName>
</protein>
<feature type="region of interest" description="Disordered" evidence="1">
    <location>
        <begin position="67"/>
        <end position="101"/>
    </location>
</feature>
<evidence type="ECO:0000256" key="1">
    <source>
        <dbReference type="SAM" id="MobiDB-lite"/>
    </source>
</evidence>
<feature type="region of interest" description="Disordered" evidence="1">
    <location>
        <begin position="180"/>
        <end position="218"/>
    </location>
</feature>
<sequence>MAAWRRPPREQRAAATVPTCDGYSASNVTLLASRRLAPTKFTGNLALQAFGKVNSVFGKSTQLLLSQQTTKRPTQQSNSASAQSADNSAVNNKASKQQSVVSSTVSSRQSALSCWSRSTQLLDGQISCWTINSAAGNGQLSFDHDRIQESEDSMQAQHIIIEALVEEKYGLLQTIQGLQEANGAPAPFDDECEEEPEEQPKEEEIEDIPFGEGEIDDE</sequence>
<feature type="compositionally biased region" description="Low complexity" evidence="1">
    <location>
        <begin position="75"/>
        <end position="101"/>
    </location>
</feature>
<evidence type="ECO:0000313" key="2">
    <source>
        <dbReference type="EMBL" id="KZV54310.1"/>
    </source>
</evidence>